<evidence type="ECO:0000256" key="14">
    <source>
        <dbReference type="ARBA" id="ARBA00061589"/>
    </source>
</evidence>
<organism evidence="20 21">
    <name type="scientific">Cladonia borealis</name>
    <dbReference type="NCBI Taxonomy" id="184061"/>
    <lineage>
        <taxon>Eukaryota</taxon>
        <taxon>Fungi</taxon>
        <taxon>Dikarya</taxon>
        <taxon>Ascomycota</taxon>
        <taxon>Pezizomycotina</taxon>
        <taxon>Lecanoromycetes</taxon>
        <taxon>OSLEUM clade</taxon>
        <taxon>Lecanoromycetidae</taxon>
        <taxon>Lecanorales</taxon>
        <taxon>Lecanorineae</taxon>
        <taxon>Cladoniaceae</taxon>
        <taxon>Cladonia</taxon>
    </lineage>
</organism>
<dbReference type="PROSITE" id="PS50255">
    <property type="entry name" value="CYTOCHROME_B5_2"/>
    <property type="match status" value="1"/>
</dbReference>
<protein>
    <recommendedName>
        <fullName evidence="16">L-lactate dehydrogenase (cytochrome)</fullName>
        <ecNumber evidence="15">1.1.2.3</ecNumber>
    </recommendedName>
</protein>
<gene>
    <name evidence="20" type="ORF">JMJ35_001140</name>
</gene>
<feature type="domain" description="Cytochrome b5 heme-binding" evidence="18">
    <location>
        <begin position="5"/>
        <end position="82"/>
    </location>
</feature>
<name>A0AA39V565_9LECA</name>
<comment type="cofactor">
    <cofactor evidence="1">
        <name>FMN</name>
        <dbReference type="ChEBI" id="CHEBI:58210"/>
    </cofactor>
</comment>
<dbReference type="InterPro" id="IPR018506">
    <property type="entry name" value="Cyt_B5_heme-BS"/>
</dbReference>
<keyword evidence="8 17" id="KW-0479">Metal-binding</keyword>
<dbReference type="PANTHER" id="PTHR10578">
    <property type="entry name" value="S -2-HYDROXY-ACID OXIDASE-RELATED"/>
    <property type="match status" value="1"/>
</dbReference>
<dbReference type="Gene3D" id="3.10.120.10">
    <property type="entry name" value="Cytochrome b5-like heme/steroid binding domain"/>
    <property type="match status" value="1"/>
</dbReference>
<dbReference type="EMBL" id="JAFEKC020000002">
    <property type="protein sequence ID" value="KAK0516537.1"/>
    <property type="molecule type" value="Genomic_DNA"/>
</dbReference>
<dbReference type="InterPro" id="IPR001199">
    <property type="entry name" value="Cyt_B5-like_heme/steroid-bd"/>
</dbReference>
<dbReference type="InterPro" id="IPR000262">
    <property type="entry name" value="FMN-dep_DH"/>
</dbReference>
<dbReference type="Gene3D" id="3.20.20.70">
    <property type="entry name" value="Aldolase class I"/>
    <property type="match status" value="1"/>
</dbReference>
<evidence type="ECO:0000256" key="8">
    <source>
        <dbReference type="ARBA" id="ARBA00022723"/>
    </source>
</evidence>
<evidence type="ECO:0000256" key="6">
    <source>
        <dbReference type="ARBA" id="ARBA00022630"/>
    </source>
</evidence>
<keyword evidence="10 17" id="KW-0408">Iron</keyword>
<evidence type="ECO:0000256" key="11">
    <source>
        <dbReference type="ARBA" id="ARBA00023128"/>
    </source>
</evidence>
<evidence type="ECO:0000259" key="19">
    <source>
        <dbReference type="PROSITE" id="PS51349"/>
    </source>
</evidence>
<evidence type="ECO:0000256" key="1">
    <source>
        <dbReference type="ARBA" id="ARBA00001917"/>
    </source>
</evidence>
<dbReference type="GO" id="GO:0004460">
    <property type="term" value="F:L-lactate dehydrogenase (cytochrome) activity"/>
    <property type="evidence" value="ECO:0007669"/>
    <property type="project" value="UniProtKB-EC"/>
</dbReference>
<dbReference type="PROSITE" id="PS00191">
    <property type="entry name" value="CYTOCHROME_B5_1"/>
    <property type="match status" value="1"/>
</dbReference>
<keyword evidence="6" id="KW-0285">Flavoprotein</keyword>
<dbReference type="AlphaFoldDB" id="A0AA39V565"/>
<comment type="similarity">
    <text evidence="14">In the N-terminal section; belongs to the cytochrome b5 family.</text>
</comment>
<feature type="domain" description="FMN hydroxy acid dehydrogenase" evidence="19">
    <location>
        <begin position="116"/>
        <end position="475"/>
    </location>
</feature>
<dbReference type="Pfam" id="PF01070">
    <property type="entry name" value="FMN_dh"/>
    <property type="match status" value="1"/>
</dbReference>
<evidence type="ECO:0000256" key="4">
    <source>
        <dbReference type="ARBA" id="ARBA00011881"/>
    </source>
</evidence>
<comment type="catalytic activity">
    <reaction evidence="12">
        <text>(S)-lactate + 2 Fe(III)-[cytochrome c] = 2 Fe(II)-[cytochrome c] + pyruvate + 2 H(+)</text>
        <dbReference type="Rhea" id="RHEA:19909"/>
        <dbReference type="Rhea" id="RHEA-COMP:10350"/>
        <dbReference type="Rhea" id="RHEA-COMP:14399"/>
        <dbReference type="ChEBI" id="CHEBI:15361"/>
        <dbReference type="ChEBI" id="CHEBI:15378"/>
        <dbReference type="ChEBI" id="CHEBI:16651"/>
        <dbReference type="ChEBI" id="CHEBI:29033"/>
        <dbReference type="ChEBI" id="CHEBI:29034"/>
        <dbReference type="EC" id="1.1.2.3"/>
    </reaction>
    <physiologicalReaction direction="left-to-right" evidence="12">
        <dbReference type="Rhea" id="RHEA:19910"/>
    </physiologicalReaction>
</comment>
<dbReference type="PROSITE" id="PS51349">
    <property type="entry name" value="FMN_HYDROXY_ACID_DH_2"/>
    <property type="match status" value="1"/>
</dbReference>
<keyword evidence="5 17" id="KW-0349">Heme</keyword>
<evidence type="ECO:0000256" key="15">
    <source>
        <dbReference type="ARBA" id="ARBA00066458"/>
    </source>
</evidence>
<dbReference type="SUPFAM" id="SSF51395">
    <property type="entry name" value="FMN-linked oxidoreductases"/>
    <property type="match status" value="1"/>
</dbReference>
<keyword evidence="7" id="KW-0288">FMN</keyword>
<dbReference type="SMART" id="SM01117">
    <property type="entry name" value="Cyt-b5"/>
    <property type="match status" value="1"/>
</dbReference>
<comment type="subunit">
    <text evidence="4">Homotetramer.</text>
</comment>
<dbReference type="InterPro" id="IPR037396">
    <property type="entry name" value="FMN_HAD"/>
</dbReference>
<dbReference type="InterPro" id="IPR036400">
    <property type="entry name" value="Cyt_B5-like_heme/steroid_sf"/>
</dbReference>
<evidence type="ECO:0000256" key="9">
    <source>
        <dbReference type="ARBA" id="ARBA00023002"/>
    </source>
</evidence>
<evidence type="ECO:0000256" key="17">
    <source>
        <dbReference type="RuleBase" id="RU362121"/>
    </source>
</evidence>
<dbReference type="SUPFAM" id="SSF55856">
    <property type="entry name" value="Cytochrome b5-like heme/steroid binding domain"/>
    <property type="match status" value="1"/>
</dbReference>
<proteinExistence type="inferred from homology"/>
<accession>A0AA39V565</accession>
<dbReference type="GO" id="GO:0020037">
    <property type="term" value="F:heme binding"/>
    <property type="evidence" value="ECO:0007669"/>
    <property type="project" value="UniProtKB-UniRule"/>
</dbReference>
<comment type="similarity">
    <text evidence="17">Belongs to the cytochrome b5 family.</text>
</comment>
<comment type="caution">
    <text evidence="20">The sequence shown here is derived from an EMBL/GenBank/DDBJ whole genome shotgun (WGS) entry which is preliminary data.</text>
</comment>
<evidence type="ECO:0000256" key="3">
    <source>
        <dbReference type="ARBA" id="ARBA00004569"/>
    </source>
</evidence>
<dbReference type="GO" id="GO:0005758">
    <property type="term" value="C:mitochondrial intermembrane space"/>
    <property type="evidence" value="ECO:0007669"/>
    <property type="project" value="UniProtKB-SubCell"/>
</dbReference>
<evidence type="ECO:0000256" key="10">
    <source>
        <dbReference type="ARBA" id="ARBA00023004"/>
    </source>
</evidence>
<comment type="cofactor">
    <cofactor evidence="2">
        <name>heme b</name>
        <dbReference type="ChEBI" id="CHEBI:60344"/>
    </cofactor>
</comment>
<dbReference type="EC" id="1.1.2.3" evidence="15"/>
<dbReference type="CDD" id="cd02922">
    <property type="entry name" value="FCB2_FMN"/>
    <property type="match status" value="1"/>
</dbReference>
<evidence type="ECO:0000256" key="13">
    <source>
        <dbReference type="ARBA" id="ARBA00061137"/>
    </source>
</evidence>
<evidence type="ECO:0000256" key="12">
    <source>
        <dbReference type="ARBA" id="ARBA00052399"/>
    </source>
</evidence>
<comment type="subcellular location">
    <subcellularLocation>
        <location evidence="3">Mitochondrion intermembrane space</location>
    </subcellularLocation>
</comment>
<dbReference type="FunFam" id="3.20.20.70:FF:000062">
    <property type="entry name" value="Cytochrome b2, mitochondrial, putative"/>
    <property type="match status" value="1"/>
</dbReference>
<comment type="similarity">
    <text evidence="13">In the C-terminal section; belongs to the FMN-dependent alpha-hydroxy acid dehydrogenase family.</text>
</comment>
<evidence type="ECO:0000256" key="5">
    <source>
        <dbReference type="ARBA" id="ARBA00022617"/>
    </source>
</evidence>
<keyword evidence="11" id="KW-0496">Mitochondrion</keyword>
<evidence type="ECO:0000259" key="18">
    <source>
        <dbReference type="PROSITE" id="PS50255"/>
    </source>
</evidence>
<dbReference type="PANTHER" id="PTHR10578:SF104">
    <property type="entry name" value="CYTOCHROME B2, MITOCHONDRIAL-RELATED"/>
    <property type="match status" value="1"/>
</dbReference>
<keyword evidence="21" id="KW-1185">Reference proteome</keyword>
<dbReference type="InterPro" id="IPR013785">
    <property type="entry name" value="Aldolase_TIM"/>
</dbReference>
<dbReference type="Proteomes" id="UP001166286">
    <property type="component" value="Unassembled WGS sequence"/>
</dbReference>
<dbReference type="Pfam" id="PF00173">
    <property type="entry name" value="Cyt-b5"/>
    <property type="match status" value="1"/>
</dbReference>
<evidence type="ECO:0000256" key="2">
    <source>
        <dbReference type="ARBA" id="ARBA00001970"/>
    </source>
</evidence>
<sequence>MSPEACTLSFKDLEKHSSADDCWIAVHSKIYDVTDFLDLHPGGGGIILRYAGKDATAAYDEIHAQGILEETLSSDNFKGLLDQSEVVILPEEQKKDIDKIEKTRGQSTSTENYTKPDLFKLISTHDFEDVAEKTLTTKAWAFYSSAATDLVTHHANSNFYRRIMLRPRVMRNVTDANTQRSILGCTSTAPFFVAPAAMARLAHPDGECAIARGCASEGLIQCISNNASYPLASIVESGTSTQAFFLQLYVNADRPKTTQLLHKARSLGIKAIFVTVDAHVPGKREADERIASENVASAISGSVAGNDKKGGGMGRLMGQYVDKTLSWEDIPWIQETSRLPIVVKGIQSAADAKTAVSYGVKGIMLSNHGGRALDTSQPAILTLLELHRICPEVFDKVEVYLDGGITRGSDILKALCLGATAVGIGRPYLYSLCYGQEGVEHLSQILKDELETSMRLAGITNVDQSHPGLVNTSDLDYLVPNVEEHPWIKWRPKAKM</sequence>
<keyword evidence="9" id="KW-0560">Oxidoreductase</keyword>
<dbReference type="GO" id="GO:0046872">
    <property type="term" value="F:metal ion binding"/>
    <property type="evidence" value="ECO:0007669"/>
    <property type="project" value="UniProtKB-UniRule"/>
</dbReference>
<dbReference type="InterPro" id="IPR037458">
    <property type="entry name" value="L-MDH/L-LDH_FMN-bd"/>
</dbReference>
<evidence type="ECO:0000256" key="7">
    <source>
        <dbReference type="ARBA" id="ARBA00022643"/>
    </source>
</evidence>
<reference evidence="20" key="1">
    <citation type="submission" date="2023-03" db="EMBL/GenBank/DDBJ databases">
        <title>Complete genome of Cladonia borealis.</title>
        <authorList>
            <person name="Park H."/>
        </authorList>
    </citation>
    <scope>NUCLEOTIDE SEQUENCE</scope>
    <source>
        <strain evidence="20">ANT050790</strain>
    </source>
</reference>
<evidence type="ECO:0000313" key="20">
    <source>
        <dbReference type="EMBL" id="KAK0516537.1"/>
    </source>
</evidence>
<evidence type="ECO:0000313" key="21">
    <source>
        <dbReference type="Proteomes" id="UP001166286"/>
    </source>
</evidence>
<evidence type="ECO:0000256" key="16">
    <source>
        <dbReference type="ARBA" id="ARBA00068515"/>
    </source>
</evidence>